<sequence>MSQSSARRRALRELSDPDAPITPLGSCTVQDRNGSLYSLLPQPQAGTDGIEGGTEMVLGYDAETQTYLVTPKRTVGEEHWATDFL</sequence>
<keyword evidence="3" id="KW-1185">Reference proteome</keyword>
<evidence type="ECO:0000256" key="1">
    <source>
        <dbReference type="SAM" id="MobiDB-lite"/>
    </source>
</evidence>
<feature type="compositionally biased region" description="Basic residues" evidence="1">
    <location>
        <begin position="1"/>
        <end position="10"/>
    </location>
</feature>
<evidence type="ECO:0000313" key="2">
    <source>
        <dbReference type="EMBL" id="MFD1633158.1"/>
    </source>
</evidence>
<protein>
    <submittedName>
        <fullName evidence="2">Uncharacterized protein</fullName>
    </submittedName>
</protein>
<reference evidence="2 3" key="1">
    <citation type="journal article" date="2019" name="Int. J. Syst. Evol. Microbiol.">
        <title>The Global Catalogue of Microorganisms (GCM) 10K type strain sequencing project: providing services to taxonomists for standard genome sequencing and annotation.</title>
        <authorList>
            <consortium name="The Broad Institute Genomics Platform"/>
            <consortium name="The Broad Institute Genome Sequencing Center for Infectious Disease"/>
            <person name="Wu L."/>
            <person name="Ma J."/>
        </authorList>
    </citation>
    <scope>NUCLEOTIDE SEQUENCE [LARGE SCALE GENOMIC DNA]</scope>
    <source>
        <strain evidence="2 3">CGMCC 1.10594</strain>
    </source>
</reference>
<accession>A0ABD6CWN9</accession>
<organism evidence="2 3">
    <name type="scientific">Haloplanus ruber</name>
    <dbReference type="NCBI Taxonomy" id="869892"/>
    <lineage>
        <taxon>Archaea</taxon>
        <taxon>Methanobacteriati</taxon>
        <taxon>Methanobacteriota</taxon>
        <taxon>Stenosarchaea group</taxon>
        <taxon>Halobacteria</taxon>
        <taxon>Halobacteriales</taxon>
        <taxon>Haloferacaceae</taxon>
        <taxon>Haloplanus</taxon>
    </lineage>
</organism>
<dbReference type="EMBL" id="JBHUDL010000008">
    <property type="protein sequence ID" value="MFD1633158.1"/>
    <property type="molecule type" value="Genomic_DNA"/>
</dbReference>
<dbReference type="RefSeq" id="WP_256405423.1">
    <property type="nucleotide sequence ID" value="NZ_CP187151.1"/>
</dbReference>
<proteinExistence type="predicted"/>
<comment type="caution">
    <text evidence="2">The sequence shown here is derived from an EMBL/GenBank/DDBJ whole genome shotgun (WGS) entry which is preliminary data.</text>
</comment>
<name>A0ABD6CWN9_9EURY</name>
<gene>
    <name evidence="2" type="ORF">ACFSBJ_05345</name>
</gene>
<feature type="region of interest" description="Disordered" evidence="1">
    <location>
        <begin position="1"/>
        <end position="27"/>
    </location>
</feature>
<evidence type="ECO:0000313" key="3">
    <source>
        <dbReference type="Proteomes" id="UP001597075"/>
    </source>
</evidence>
<dbReference type="Proteomes" id="UP001597075">
    <property type="component" value="Unassembled WGS sequence"/>
</dbReference>
<dbReference type="AlphaFoldDB" id="A0ABD6CWN9"/>